<evidence type="ECO:0000313" key="2">
    <source>
        <dbReference type="EMBL" id="KAJ4441815.1"/>
    </source>
</evidence>
<evidence type="ECO:0000256" key="1">
    <source>
        <dbReference type="SAM" id="MobiDB-lite"/>
    </source>
</evidence>
<dbReference type="InterPro" id="IPR036397">
    <property type="entry name" value="RNaseH_sf"/>
</dbReference>
<organism evidence="2 3">
    <name type="scientific">Periplaneta americana</name>
    <name type="common">American cockroach</name>
    <name type="synonym">Blatta americana</name>
    <dbReference type="NCBI Taxonomy" id="6978"/>
    <lineage>
        <taxon>Eukaryota</taxon>
        <taxon>Metazoa</taxon>
        <taxon>Ecdysozoa</taxon>
        <taxon>Arthropoda</taxon>
        <taxon>Hexapoda</taxon>
        <taxon>Insecta</taxon>
        <taxon>Pterygota</taxon>
        <taxon>Neoptera</taxon>
        <taxon>Polyneoptera</taxon>
        <taxon>Dictyoptera</taxon>
        <taxon>Blattodea</taxon>
        <taxon>Blattoidea</taxon>
        <taxon>Blattidae</taxon>
        <taxon>Blattinae</taxon>
        <taxon>Periplaneta</taxon>
    </lineage>
</organism>
<reference evidence="2 3" key="1">
    <citation type="journal article" date="2022" name="Allergy">
        <title>Genome assembly and annotation of Periplaneta americana reveal a comprehensive cockroach allergen profile.</title>
        <authorList>
            <person name="Wang L."/>
            <person name="Xiong Q."/>
            <person name="Saelim N."/>
            <person name="Wang L."/>
            <person name="Nong W."/>
            <person name="Wan A.T."/>
            <person name="Shi M."/>
            <person name="Liu X."/>
            <person name="Cao Q."/>
            <person name="Hui J.H.L."/>
            <person name="Sookrung N."/>
            <person name="Leung T.F."/>
            <person name="Tungtrongchitr A."/>
            <person name="Tsui S.K.W."/>
        </authorList>
    </citation>
    <scope>NUCLEOTIDE SEQUENCE [LARGE SCALE GENOMIC DNA]</scope>
    <source>
        <strain evidence="2">PWHHKU_190912</strain>
    </source>
</reference>
<evidence type="ECO:0000313" key="3">
    <source>
        <dbReference type="Proteomes" id="UP001148838"/>
    </source>
</evidence>
<comment type="caution">
    <text evidence="2">The sequence shown here is derived from an EMBL/GenBank/DDBJ whole genome shotgun (WGS) entry which is preliminary data.</text>
</comment>
<feature type="region of interest" description="Disordered" evidence="1">
    <location>
        <begin position="193"/>
        <end position="255"/>
    </location>
</feature>
<dbReference type="Gene3D" id="3.30.420.10">
    <property type="entry name" value="Ribonuclease H-like superfamily/Ribonuclease H"/>
    <property type="match status" value="1"/>
</dbReference>
<keyword evidence="3" id="KW-1185">Reference proteome</keyword>
<feature type="compositionally biased region" description="Basic and acidic residues" evidence="1">
    <location>
        <begin position="222"/>
        <end position="249"/>
    </location>
</feature>
<accession>A0ABQ8T7F7</accession>
<gene>
    <name evidence="2" type="ORF">ANN_11674</name>
</gene>
<protein>
    <submittedName>
        <fullName evidence="2">Uncharacterized protein</fullName>
    </submittedName>
</protein>
<dbReference type="PANTHER" id="PTHR47326">
    <property type="entry name" value="TRANSPOSABLE ELEMENT TC3 TRANSPOSASE-LIKE PROTEIN"/>
    <property type="match status" value="1"/>
</dbReference>
<dbReference type="PANTHER" id="PTHR47326:SF1">
    <property type="entry name" value="HTH PSQ-TYPE DOMAIN-CONTAINING PROTEIN"/>
    <property type="match status" value="1"/>
</dbReference>
<name>A0ABQ8T7F7_PERAM</name>
<sequence>MRKRGAGERNSVSKVQSTGFHAAFLPRFQNWRSDTVFQQDGTPLHYANHVCDFLADTFSHRCIGRGGPTPWPPRSPDVTPLNFFLWGFVKDKVYRNPVTDIAELSGRIYREIGLFTPEMLSRVWQEIEYHLDIALATNDAHIEHIGATTELDVALIPPVPADDLLPACRSERNHFETQHSAYTQLDTPYGSTSRFKNYRVGEKKNGAETDQEEEKEMVGSLTEKKLPTEECTRRNGEREKSSGQKKISDGNHPPYSPDFAYEEVKSVLWGRLYAQKTEFYERGVLNLVSRWEKCFERLGSHAEK</sequence>
<dbReference type="EMBL" id="JAJSOF020000015">
    <property type="protein sequence ID" value="KAJ4441815.1"/>
    <property type="molecule type" value="Genomic_DNA"/>
</dbReference>
<proteinExistence type="predicted"/>
<dbReference type="Proteomes" id="UP001148838">
    <property type="component" value="Unassembled WGS sequence"/>
</dbReference>